<name>T1K667_TETUR</name>
<proteinExistence type="predicted"/>
<keyword evidence="2" id="KW-1185">Reference proteome</keyword>
<organism evidence="1 2">
    <name type="scientific">Tetranychus urticae</name>
    <name type="common">Two-spotted spider mite</name>
    <dbReference type="NCBI Taxonomy" id="32264"/>
    <lineage>
        <taxon>Eukaryota</taxon>
        <taxon>Metazoa</taxon>
        <taxon>Ecdysozoa</taxon>
        <taxon>Arthropoda</taxon>
        <taxon>Chelicerata</taxon>
        <taxon>Arachnida</taxon>
        <taxon>Acari</taxon>
        <taxon>Acariformes</taxon>
        <taxon>Trombidiformes</taxon>
        <taxon>Prostigmata</taxon>
        <taxon>Eleutherengona</taxon>
        <taxon>Raphignathae</taxon>
        <taxon>Tetranychoidea</taxon>
        <taxon>Tetranychidae</taxon>
        <taxon>Tetranychus</taxon>
    </lineage>
</organism>
<sequence length="36" mass="4100">MNETQGKRIQLATNSQPLSMIPIQLKGYPQKDPEMI</sequence>
<evidence type="ECO:0000313" key="2">
    <source>
        <dbReference type="Proteomes" id="UP000015104"/>
    </source>
</evidence>
<accession>T1K667</accession>
<dbReference type="HOGENOM" id="CLU_3360299_0_0_1"/>
<dbReference type="Proteomes" id="UP000015104">
    <property type="component" value="Unassembled WGS sequence"/>
</dbReference>
<evidence type="ECO:0000313" key="1">
    <source>
        <dbReference type="EnsemblMetazoa" id="tetur05g08790.1"/>
    </source>
</evidence>
<reference evidence="2" key="1">
    <citation type="submission" date="2011-08" db="EMBL/GenBank/DDBJ databases">
        <authorList>
            <person name="Rombauts S."/>
        </authorList>
    </citation>
    <scope>NUCLEOTIDE SEQUENCE</scope>
    <source>
        <strain evidence="2">London</strain>
    </source>
</reference>
<dbReference type="AlphaFoldDB" id="T1K667"/>
<dbReference type="EMBL" id="CAEY01001593">
    <property type="status" value="NOT_ANNOTATED_CDS"/>
    <property type="molecule type" value="Genomic_DNA"/>
</dbReference>
<dbReference type="EnsemblMetazoa" id="tetur05g08790.1">
    <property type="protein sequence ID" value="tetur05g08790.1"/>
    <property type="gene ID" value="tetur05g08790"/>
</dbReference>
<reference evidence="1" key="2">
    <citation type="submission" date="2015-06" db="UniProtKB">
        <authorList>
            <consortium name="EnsemblMetazoa"/>
        </authorList>
    </citation>
    <scope>IDENTIFICATION</scope>
</reference>
<protein>
    <submittedName>
        <fullName evidence="1">Uncharacterized protein</fullName>
    </submittedName>
</protein>